<dbReference type="SUPFAM" id="SSF103473">
    <property type="entry name" value="MFS general substrate transporter"/>
    <property type="match status" value="1"/>
</dbReference>
<sequence>MNLKKIYSTFWTLSGSMLEYYDYMLFSYMMPTFAPILFPSLDRSKSLLFGYALIFASSILRPLGAFLMGYVGDVIGRKQGLMLSILLISIASLGMGLVPSYASIGVWSIYIVFVFRILQAMSAGGDLNGSAIFLIEHLGKRPGFASGIAWASTVLGMVLASLANYIAVQYEPNGWRYAFIIGASIGFIGMMMRTYIVEGDGFKKKPRENCSPKSIYPYLSVIGIGAGIGGMYYYTMVFSFAHLRSLNNWDSSMVLWQTVCFFIYGVSVVASGFISDHLNMKRMMKFFGILIICMAFPCWIFLPKYSILSTVITVTLLGMFVGPSHNLTFNLFPPRFRYRSISICYGIGTSIIGGATLYACTRLVNYNILFPPFWMILCASLGCLGVIFADKSPKIEYIEDEG</sequence>
<proteinExistence type="predicted"/>
<dbReference type="PANTHER" id="PTHR43528:SF1">
    <property type="entry name" value="ALPHA-KETOGLUTARATE PERMEASE"/>
    <property type="match status" value="1"/>
</dbReference>
<comment type="subcellular location">
    <subcellularLocation>
        <location evidence="1">Cell membrane</location>
        <topology evidence="1">Multi-pass membrane protein</topology>
    </subcellularLocation>
</comment>
<dbReference type="AlphaFoldDB" id="A0A5C0UF97"/>
<feature type="transmembrane region" description="Helical" evidence="8">
    <location>
        <begin position="341"/>
        <end position="359"/>
    </location>
</feature>
<keyword evidence="6 8" id="KW-1133">Transmembrane helix</keyword>
<dbReference type="InterPro" id="IPR020846">
    <property type="entry name" value="MFS_dom"/>
</dbReference>
<feature type="transmembrane region" description="Helical" evidence="8">
    <location>
        <begin position="80"/>
        <end position="101"/>
    </location>
</feature>
<dbReference type="InterPro" id="IPR036259">
    <property type="entry name" value="MFS_trans_sf"/>
</dbReference>
<keyword evidence="2" id="KW-0813">Transport</keyword>
<keyword evidence="11" id="KW-1185">Reference proteome</keyword>
<dbReference type="EMBL" id="CP043316">
    <property type="protein sequence ID" value="QEK38361.1"/>
    <property type="molecule type" value="Genomic_DNA"/>
</dbReference>
<organism evidence="10 11">
    <name type="scientific">Candidatus Cytomitobacter primus</name>
    <dbReference type="NCBI Taxonomy" id="2066024"/>
    <lineage>
        <taxon>Bacteria</taxon>
        <taxon>Pseudomonadati</taxon>
        <taxon>Pseudomonadota</taxon>
        <taxon>Alphaproteobacteria</taxon>
        <taxon>Holosporales</taxon>
        <taxon>Holosporaceae</taxon>
        <taxon>Candidatus Cytomitobacter</taxon>
    </lineage>
</organism>
<feature type="transmembrane region" description="Helical" evidence="8">
    <location>
        <begin position="254"/>
        <end position="274"/>
    </location>
</feature>
<evidence type="ECO:0000256" key="6">
    <source>
        <dbReference type="ARBA" id="ARBA00022989"/>
    </source>
</evidence>
<keyword evidence="3" id="KW-1003">Cell membrane</keyword>
<feature type="transmembrane region" description="Helical" evidence="8">
    <location>
        <begin position="308"/>
        <end position="329"/>
    </location>
</feature>
<name>A0A5C0UF97_9PROT</name>
<accession>A0A5C0UF97</accession>
<dbReference type="KEGG" id="cpri:FZC34_00270"/>
<reference evidence="10 11" key="1">
    <citation type="submission" date="2019-08" db="EMBL/GenBank/DDBJ databases">
        <title>Highly reduced genomes of protist endosymbionts show evolutionary convergence.</title>
        <authorList>
            <person name="George E."/>
            <person name="Husnik F."/>
            <person name="Tashyreva D."/>
            <person name="Prokopchuk G."/>
            <person name="Horak A."/>
            <person name="Kwong W.K."/>
            <person name="Lukes J."/>
            <person name="Keeling P.J."/>
        </authorList>
    </citation>
    <scope>NUCLEOTIDE SEQUENCE [LARGE SCALE GENOMIC DNA]</scope>
    <source>
        <strain evidence="10">1604LC</strain>
    </source>
</reference>
<feature type="transmembrane region" description="Helical" evidence="8">
    <location>
        <begin position="174"/>
        <end position="195"/>
    </location>
</feature>
<evidence type="ECO:0000313" key="10">
    <source>
        <dbReference type="EMBL" id="QEK38361.1"/>
    </source>
</evidence>
<feature type="transmembrane region" description="Helical" evidence="8">
    <location>
        <begin position="47"/>
        <end position="68"/>
    </location>
</feature>
<evidence type="ECO:0000313" key="11">
    <source>
        <dbReference type="Proteomes" id="UP000325004"/>
    </source>
</evidence>
<evidence type="ECO:0000256" key="4">
    <source>
        <dbReference type="ARBA" id="ARBA00022692"/>
    </source>
</evidence>
<feature type="transmembrane region" description="Helical" evidence="8">
    <location>
        <begin position="215"/>
        <end position="234"/>
    </location>
</feature>
<dbReference type="InterPro" id="IPR011701">
    <property type="entry name" value="MFS"/>
</dbReference>
<dbReference type="Proteomes" id="UP000325004">
    <property type="component" value="Chromosome"/>
</dbReference>
<feature type="domain" description="Major facilitator superfamily (MFS) profile" evidence="9">
    <location>
        <begin position="8"/>
        <end position="394"/>
    </location>
</feature>
<dbReference type="RefSeq" id="WP_148971477.1">
    <property type="nucleotide sequence ID" value="NZ_CP043316.1"/>
</dbReference>
<feature type="transmembrane region" description="Helical" evidence="8">
    <location>
        <begin position="286"/>
        <end position="302"/>
    </location>
</feature>
<dbReference type="Gene3D" id="1.20.1250.20">
    <property type="entry name" value="MFS general substrate transporter like domains"/>
    <property type="match status" value="2"/>
</dbReference>
<feature type="transmembrane region" description="Helical" evidence="8">
    <location>
        <begin position="371"/>
        <end position="389"/>
    </location>
</feature>
<dbReference type="PROSITE" id="PS50850">
    <property type="entry name" value="MFS"/>
    <property type="match status" value="1"/>
</dbReference>
<keyword evidence="7 8" id="KW-0472">Membrane</keyword>
<evidence type="ECO:0000256" key="1">
    <source>
        <dbReference type="ARBA" id="ARBA00004651"/>
    </source>
</evidence>
<feature type="transmembrane region" description="Helical" evidence="8">
    <location>
        <begin position="147"/>
        <end position="168"/>
    </location>
</feature>
<evidence type="ECO:0000256" key="3">
    <source>
        <dbReference type="ARBA" id="ARBA00022475"/>
    </source>
</evidence>
<feature type="transmembrane region" description="Helical" evidence="8">
    <location>
        <begin position="20"/>
        <end position="41"/>
    </location>
</feature>
<evidence type="ECO:0000256" key="5">
    <source>
        <dbReference type="ARBA" id="ARBA00022847"/>
    </source>
</evidence>
<dbReference type="InterPro" id="IPR051084">
    <property type="entry name" value="H+-coupled_symporters"/>
</dbReference>
<gene>
    <name evidence="10" type="ORF">FZC34_00270</name>
</gene>
<dbReference type="OrthoDB" id="9783227at2"/>
<evidence type="ECO:0000256" key="8">
    <source>
        <dbReference type="SAM" id="Phobius"/>
    </source>
</evidence>
<dbReference type="GO" id="GO:0005886">
    <property type="term" value="C:plasma membrane"/>
    <property type="evidence" value="ECO:0007669"/>
    <property type="project" value="UniProtKB-SubCell"/>
</dbReference>
<keyword evidence="4 8" id="KW-0812">Transmembrane</keyword>
<protein>
    <submittedName>
        <fullName evidence="10">MFS transporter</fullName>
    </submittedName>
</protein>
<evidence type="ECO:0000259" key="9">
    <source>
        <dbReference type="PROSITE" id="PS50850"/>
    </source>
</evidence>
<dbReference type="Pfam" id="PF07690">
    <property type="entry name" value="MFS_1"/>
    <property type="match status" value="1"/>
</dbReference>
<keyword evidence="5" id="KW-0769">Symport</keyword>
<dbReference type="PANTHER" id="PTHR43528">
    <property type="entry name" value="ALPHA-KETOGLUTARATE PERMEASE"/>
    <property type="match status" value="1"/>
</dbReference>
<evidence type="ECO:0000256" key="7">
    <source>
        <dbReference type="ARBA" id="ARBA00023136"/>
    </source>
</evidence>
<evidence type="ECO:0000256" key="2">
    <source>
        <dbReference type="ARBA" id="ARBA00022448"/>
    </source>
</evidence>
<dbReference type="GO" id="GO:0015293">
    <property type="term" value="F:symporter activity"/>
    <property type="evidence" value="ECO:0007669"/>
    <property type="project" value="UniProtKB-KW"/>
</dbReference>